<reference evidence="1 2" key="1">
    <citation type="journal article" date="2010" name="J. Bacteriol.">
        <title>Biochemical characterization of a novel indole prenyltransferase from Streptomyces sp. SN-593.</title>
        <authorList>
            <person name="Takahashi S."/>
            <person name="Takagi H."/>
            <person name="Toyoda A."/>
            <person name="Uramoto M."/>
            <person name="Nogawa T."/>
            <person name="Ueki M."/>
            <person name="Sakaki Y."/>
            <person name="Osada H."/>
        </authorList>
    </citation>
    <scope>NUCLEOTIDE SEQUENCE [LARGE SCALE GENOMIC DNA]</scope>
    <source>
        <strain evidence="1 2">SN-593</strain>
    </source>
</reference>
<dbReference type="InterPro" id="IPR049457">
    <property type="entry name" value="Emfourin"/>
</dbReference>
<protein>
    <recommendedName>
        <fullName evidence="3">Metalloprotease</fullName>
    </recommendedName>
</protein>
<reference evidence="1 2" key="2">
    <citation type="journal article" date="2011" name="J. Antibiot.">
        <title>Furaquinocins I and J: novel polyketide isoprenoid hybrid compounds from Streptomyces reveromyceticus SN-593.</title>
        <authorList>
            <person name="Panthee S."/>
            <person name="Takahashi S."/>
            <person name="Takagi H."/>
            <person name="Nogawa T."/>
            <person name="Oowada E."/>
            <person name="Uramoto M."/>
            <person name="Osada H."/>
        </authorList>
    </citation>
    <scope>NUCLEOTIDE SEQUENCE [LARGE SCALE GENOMIC DNA]</scope>
    <source>
        <strain evidence="1 2">SN-593</strain>
    </source>
</reference>
<dbReference type="EMBL" id="AP018365">
    <property type="protein sequence ID" value="BBA97330.1"/>
    <property type="molecule type" value="Genomic_DNA"/>
</dbReference>
<dbReference type="KEGG" id="arev:RVR_3016"/>
<evidence type="ECO:0000313" key="2">
    <source>
        <dbReference type="Proteomes" id="UP000595703"/>
    </source>
</evidence>
<accession>A0A7U3URE3</accession>
<dbReference type="AlphaFoldDB" id="A0A7U3URE3"/>
<dbReference type="Pfam" id="PF20242">
    <property type="entry name" value="Emfourin"/>
    <property type="match status" value="1"/>
</dbReference>
<sequence length="87" mass="9249">MRIEVVRSGGFAGVPRRAILDTAGHPGGPRLEALARAALASPRAPRHPVPDGFTYVVTVDDRTIHCADPELTPAQRDLITVVLEEGA</sequence>
<dbReference type="RefSeq" id="WP_202233638.1">
    <property type="nucleotide sequence ID" value="NZ_AP018365.1"/>
</dbReference>
<reference evidence="1 2" key="4">
    <citation type="journal article" date="2020" name="Sci. Rep.">
        <title>beta-carboline chemical signals induce reveromycin production through a LuxR family regulator in Streptomyces sp. SN-593.</title>
        <authorList>
            <person name="Panthee S."/>
            <person name="Kito N."/>
            <person name="Hayashi T."/>
            <person name="Shimizu T."/>
            <person name="Ishikawa J."/>
            <person name="Hamamoto H."/>
            <person name="Osada H."/>
            <person name="Takahashi S."/>
        </authorList>
    </citation>
    <scope>NUCLEOTIDE SEQUENCE [LARGE SCALE GENOMIC DNA]</scope>
    <source>
        <strain evidence="1 2">SN-593</strain>
    </source>
</reference>
<evidence type="ECO:0008006" key="3">
    <source>
        <dbReference type="Google" id="ProtNLM"/>
    </source>
</evidence>
<evidence type="ECO:0000313" key="1">
    <source>
        <dbReference type="EMBL" id="BBA97330.1"/>
    </source>
</evidence>
<proteinExistence type="predicted"/>
<dbReference type="Proteomes" id="UP000595703">
    <property type="component" value="Chromosome"/>
</dbReference>
<name>A0A7U3URE3_9ACTN</name>
<gene>
    <name evidence="1" type="ORF">RVR_3016</name>
</gene>
<keyword evidence="2" id="KW-1185">Reference proteome</keyword>
<organism evidence="1 2">
    <name type="scientific">Actinacidiphila reveromycinica</name>
    <dbReference type="NCBI Taxonomy" id="659352"/>
    <lineage>
        <taxon>Bacteria</taxon>
        <taxon>Bacillati</taxon>
        <taxon>Actinomycetota</taxon>
        <taxon>Actinomycetes</taxon>
        <taxon>Kitasatosporales</taxon>
        <taxon>Streptomycetaceae</taxon>
        <taxon>Actinacidiphila</taxon>
    </lineage>
</organism>
<reference evidence="1 2" key="3">
    <citation type="journal article" date="2011" name="Nat. Chem. Biol.">
        <title>Reveromycin A biosynthesis uses RevG and RevJ for stereospecific spiroacetal formation.</title>
        <authorList>
            <person name="Takahashi S."/>
            <person name="Toyoda A."/>
            <person name="Sekiyama Y."/>
            <person name="Takagi H."/>
            <person name="Nogawa T."/>
            <person name="Uramoto M."/>
            <person name="Suzuki R."/>
            <person name="Koshino H."/>
            <person name="Kumano T."/>
            <person name="Panthee S."/>
            <person name="Dairi T."/>
            <person name="Ishikawa J."/>
            <person name="Ikeda H."/>
            <person name="Sakaki Y."/>
            <person name="Osada H."/>
        </authorList>
    </citation>
    <scope>NUCLEOTIDE SEQUENCE [LARGE SCALE GENOMIC DNA]</scope>
    <source>
        <strain evidence="1 2">SN-593</strain>
    </source>
</reference>